<keyword evidence="2" id="KW-1185">Reference proteome</keyword>
<name>A0A3M7QUA5_BRAPC</name>
<sequence length="494" mass="57649">MLVDRYPDFNVYFQSDMELINKNKYHGRPFGGKCWLINKKLEVLSCDFDNPNFSVIKVKYENHALTLAGVWIPYNNGKKKRLLNFRSTISALESLMELNQSEKVILLGDWNCDLSRKRKFDIIFKKFINDNDLVSCTTLFYNQVNYTYMKGNYYLNIDHILVRRSDSNNITDCTIGFDHENLSDHNPVSCFLQSDNLNQAPVDHAYTHKSFHHFDWKNLLFTENFKQNLSIKLTSIIDKIRGTNIEDKSEVCNLLDYIFNDLPKSMLKAARETEKNLGLGKGNYTKRFKNELRSSEIVELNEENKELYDHLKHATNTSPSVKSKIRSNKKRLKHLIRKAQFMSELKNIIKLDRMKHFDRNKFWSIISRFKNKKAKVNKIQSKDLTADKFKSFYAELFSHTDKPNTQEQENIKKEVNEYFNSIQNRKVDFIVTGDDVEKSISSLSRGKSSGSDKLCNEFYIHGICGNLICVLKISIKTSLASISRMCGIRKNMET</sequence>
<dbReference type="OrthoDB" id="7476844at2759"/>
<dbReference type="SUPFAM" id="SSF56219">
    <property type="entry name" value="DNase I-like"/>
    <property type="match status" value="1"/>
</dbReference>
<dbReference type="EMBL" id="REGN01005162">
    <property type="protein sequence ID" value="RNA14535.1"/>
    <property type="molecule type" value="Genomic_DNA"/>
</dbReference>
<evidence type="ECO:0008006" key="3">
    <source>
        <dbReference type="Google" id="ProtNLM"/>
    </source>
</evidence>
<organism evidence="1 2">
    <name type="scientific">Brachionus plicatilis</name>
    <name type="common">Marine rotifer</name>
    <name type="synonym">Brachionus muelleri</name>
    <dbReference type="NCBI Taxonomy" id="10195"/>
    <lineage>
        <taxon>Eukaryota</taxon>
        <taxon>Metazoa</taxon>
        <taxon>Spiralia</taxon>
        <taxon>Gnathifera</taxon>
        <taxon>Rotifera</taxon>
        <taxon>Eurotatoria</taxon>
        <taxon>Monogononta</taxon>
        <taxon>Pseudotrocha</taxon>
        <taxon>Ploima</taxon>
        <taxon>Brachionidae</taxon>
        <taxon>Brachionus</taxon>
    </lineage>
</organism>
<accession>A0A3M7QUA5</accession>
<dbReference type="InterPro" id="IPR036691">
    <property type="entry name" value="Endo/exonu/phosph_ase_sf"/>
</dbReference>
<evidence type="ECO:0000313" key="1">
    <source>
        <dbReference type="EMBL" id="RNA14535.1"/>
    </source>
</evidence>
<reference evidence="1 2" key="1">
    <citation type="journal article" date="2018" name="Sci. Rep.">
        <title>Genomic signatures of local adaptation to the degree of environmental predictability in rotifers.</title>
        <authorList>
            <person name="Franch-Gras L."/>
            <person name="Hahn C."/>
            <person name="Garcia-Roger E.M."/>
            <person name="Carmona M.J."/>
            <person name="Serra M."/>
            <person name="Gomez A."/>
        </authorList>
    </citation>
    <scope>NUCLEOTIDE SEQUENCE [LARGE SCALE GENOMIC DNA]</scope>
    <source>
        <strain evidence="1">HYR1</strain>
    </source>
</reference>
<dbReference type="Proteomes" id="UP000276133">
    <property type="component" value="Unassembled WGS sequence"/>
</dbReference>
<dbReference type="AlphaFoldDB" id="A0A3M7QUA5"/>
<gene>
    <name evidence="1" type="ORF">BpHYR1_003725</name>
</gene>
<evidence type="ECO:0000313" key="2">
    <source>
        <dbReference type="Proteomes" id="UP000276133"/>
    </source>
</evidence>
<comment type="caution">
    <text evidence="1">The sequence shown here is derived from an EMBL/GenBank/DDBJ whole genome shotgun (WGS) entry which is preliminary data.</text>
</comment>
<dbReference type="Gene3D" id="3.60.10.10">
    <property type="entry name" value="Endonuclease/exonuclease/phosphatase"/>
    <property type="match status" value="1"/>
</dbReference>
<protein>
    <recommendedName>
        <fullName evidence="3">RNA-directed DNA polymerase from mobile element jockey-like</fullName>
    </recommendedName>
</protein>
<proteinExistence type="predicted"/>